<dbReference type="HOGENOM" id="CLU_171172_1_0_4"/>
<dbReference type="KEGG" id="brh:RBRH_01831"/>
<evidence type="ECO:0008006" key="3">
    <source>
        <dbReference type="Google" id="ProtNLM"/>
    </source>
</evidence>
<keyword evidence="1" id="KW-0614">Plasmid</keyword>
<geneLocation type="plasmid" evidence="1 2">
    <name>pBRH01</name>
</geneLocation>
<organism evidence="1 2">
    <name type="scientific">Mycetohabitans rhizoxinica (strain DSM 19002 / CIP 109453 / HKI 454)</name>
    <name type="common">Paraburkholderia rhizoxinica</name>
    <dbReference type="NCBI Taxonomy" id="882378"/>
    <lineage>
        <taxon>Bacteria</taxon>
        <taxon>Pseudomonadati</taxon>
        <taxon>Pseudomonadota</taxon>
        <taxon>Betaproteobacteria</taxon>
        <taxon>Burkholderiales</taxon>
        <taxon>Burkholderiaceae</taxon>
        <taxon>Mycetohabitans</taxon>
    </lineage>
</organism>
<sequence length="96" mass="10231">MDMEAITVGIREFRADLAEYIAANMPVAVTRHGQTVGYFIPAHGQAEAHLAAMKKASEILDDLLTGRGVDVEEVVSEFKAVRRASTGKGKTGAKSA</sequence>
<evidence type="ECO:0000313" key="2">
    <source>
        <dbReference type="Proteomes" id="UP000007437"/>
    </source>
</evidence>
<dbReference type="AlphaFoldDB" id="E5AV24"/>
<accession>E5AV24</accession>
<reference evidence="1 2" key="1">
    <citation type="journal article" date="2011" name="J. Bacteriol.">
        <title>Complete genome sequence of Burkholderia rhizoxinica, an endosymbiont of Rhizopus microsporus.</title>
        <authorList>
            <person name="Lackner G."/>
            <person name="Moebius N."/>
            <person name="Partida-Martinez L."/>
            <person name="Hertweck C."/>
        </authorList>
    </citation>
    <scope>NUCLEOTIDE SEQUENCE [LARGE SCALE GENOMIC DNA]</scope>
    <source>
        <strain evidence="2">DSM 19002 / CIP 109453 / HKI 454</strain>
        <plasmid evidence="1 2">pBRH01</plasmid>
    </source>
</reference>
<evidence type="ECO:0000313" key="1">
    <source>
        <dbReference type="EMBL" id="CBW76948.1"/>
    </source>
</evidence>
<dbReference type="eggNOG" id="ENOG5033F2G">
    <property type="taxonomic scope" value="Bacteria"/>
</dbReference>
<dbReference type="Proteomes" id="UP000007437">
    <property type="component" value="Plasmid pBRH01"/>
</dbReference>
<gene>
    <name evidence="1" type="ordered locus">RBRH_01831</name>
</gene>
<dbReference type="EMBL" id="FR687360">
    <property type="protein sequence ID" value="CBW76948.1"/>
    <property type="molecule type" value="Genomic_DNA"/>
</dbReference>
<protein>
    <recommendedName>
        <fullName evidence="3">Prevent-host-death family protein</fullName>
    </recommendedName>
</protein>
<proteinExistence type="predicted"/>
<name>E5AV24_MYCRK</name>